<dbReference type="EMBL" id="KQ042479">
    <property type="protein sequence ID" value="KKF14174.1"/>
    <property type="molecule type" value="Genomic_DNA"/>
</dbReference>
<sequence>MSRVHHKGERGAVVVSSTLEAALEWKKDLESKSLPRKWTPGLCCPADQTNDNINIDEAGAFLVKQMMLCDTGLSNEKYHRDEIKVSQSPEESQSQPLCCWRPRLGGKEPKNGSYWLNALSF</sequence>
<protein>
    <submittedName>
        <fullName evidence="1">Uncharacterized protein</fullName>
    </submittedName>
</protein>
<organism evidence="1">
    <name type="scientific">Larimichthys crocea</name>
    <name type="common">Large yellow croaker</name>
    <name type="synonym">Pseudosciaena crocea</name>
    <dbReference type="NCBI Taxonomy" id="215358"/>
    <lineage>
        <taxon>Eukaryota</taxon>
        <taxon>Metazoa</taxon>
        <taxon>Chordata</taxon>
        <taxon>Craniata</taxon>
        <taxon>Vertebrata</taxon>
        <taxon>Euteleostomi</taxon>
        <taxon>Actinopterygii</taxon>
        <taxon>Neopterygii</taxon>
        <taxon>Teleostei</taxon>
        <taxon>Neoteleostei</taxon>
        <taxon>Acanthomorphata</taxon>
        <taxon>Eupercaria</taxon>
        <taxon>Sciaenidae</taxon>
        <taxon>Larimichthys</taxon>
    </lineage>
</organism>
<proteinExistence type="predicted"/>
<accession>A0A0F8ADS9</accession>
<name>A0A0F8ADS9_LARCR</name>
<gene>
    <name evidence="1" type="ORF">EH28_00934</name>
</gene>
<reference evidence="1" key="1">
    <citation type="journal article" date="2015" name="PLoS Genet.">
        <title>Genome Sequencing of the Perciform Fish Larimichthys crocea Provides Insights into Molecular and Genetic Mechanisms of Stress Adaptation.</title>
        <authorList>
            <person name="Ao J."/>
            <person name="Mu Y."/>
            <person name="Xiang L.X."/>
            <person name="Fan D."/>
            <person name="Feng M."/>
            <person name="Zhang S."/>
            <person name="Shi Q."/>
            <person name="Zhu L.Y."/>
            <person name="Li T."/>
            <person name="Ding Y."/>
            <person name="Nie L."/>
            <person name="Li Q."/>
            <person name="Dong W.R."/>
            <person name="Jiang L."/>
            <person name="Sun B."/>
            <person name="Zhang X."/>
            <person name="Li M."/>
            <person name="Zhang H.Q."/>
            <person name="Xie S."/>
            <person name="Zhu Y."/>
            <person name="Jiang X."/>
            <person name="Wang X."/>
            <person name="Mu P."/>
            <person name="Chen W."/>
            <person name="Yue Z."/>
            <person name="Wang Z."/>
            <person name="Wang J."/>
            <person name="Shao J.Z."/>
            <person name="Chen X."/>
        </authorList>
    </citation>
    <scope>NUCLEOTIDE SEQUENCE [LARGE SCALE GENOMIC DNA]</scope>
    <source>
        <strain evidence="1">SSNF</strain>
        <tissue evidence="1">Blood</tissue>
    </source>
</reference>
<evidence type="ECO:0000313" key="1">
    <source>
        <dbReference type="EMBL" id="KKF14174.1"/>
    </source>
</evidence>
<dbReference type="AlphaFoldDB" id="A0A0F8ADS9"/>